<dbReference type="AlphaFoldDB" id="A0AAU9R8P5"/>
<dbReference type="GO" id="GO:0005737">
    <property type="term" value="C:cytoplasm"/>
    <property type="evidence" value="ECO:0007669"/>
    <property type="project" value="UniProtKB-SubCell"/>
</dbReference>
<dbReference type="InterPro" id="IPR007275">
    <property type="entry name" value="YTH_domain"/>
</dbReference>
<evidence type="ECO:0000259" key="9">
    <source>
        <dbReference type="PROSITE" id="PS50882"/>
    </source>
</evidence>
<dbReference type="FunFam" id="3.40.50.920:FF:000001">
    <property type="entry name" value="Pyruvate dehydrogenase E1 beta subunit"/>
    <property type="match status" value="1"/>
</dbReference>
<evidence type="ECO:0000256" key="2">
    <source>
        <dbReference type="ARBA" id="ARBA00004496"/>
    </source>
</evidence>
<evidence type="ECO:0000313" key="11">
    <source>
        <dbReference type="Proteomes" id="UP000836841"/>
    </source>
</evidence>
<dbReference type="SMART" id="SM00861">
    <property type="entry name" value="Transket_pyr"/>
    <property type="match status" value="1"/>
</dbReference>
<protein>
    <recommendedName>
        <fullName evidence="3">3-methyl-2-oxobutanoate dehydrogenase (2-methylpropanoyl-transferring)</fullName>
        <ecNumber evidence="3">1.2.4.4</ecNumber>
    </recommendedName>
</protein>
<evidence type="ECO:0000313" key="10">
    <source>
        <dbReference type="EMBL" id="CAH2033463.1"/>
    </source>
</evidence>
<dbReference type="InterPro" id="IPR029061">
    <property type="entry name" value="THDP-binding"/>
</dbReference>
<dbReference type="FunFam" id="3.40.50.970:FF:000001">
    <property type="entry name" value="Pyruvate dehydrogenase E1 beta subunit"/>
    <property type="match status" value="1"/>
</dbReference>
<dbReference type="FunFam" id="3.10.590.10:FF:000001">
    <property type="entry name" value="YTH domain family 1, isoform CRA_a"/>
    <property type="match status" value="1"/>
</dbReference>
<dbReference type="GO" id="GO:0009083">
    <property type="term" value="P:branched-chain amino acid catabolic process"/>
    <property type="evidence" value="ECO:0007669"/>
    <property type="project" value="TreeGrafter"/>
</dbReference>
<dbReference type="GO" id="GO:0003723">
    <property type="term" value="F:RNA binding"/>
    <property type="evidence" value="ECO:0007669"/>
    <property type="project" value="UniProtKB-KW"/>
</dbReference>
<comment type="subcellular location">
    <subcellularLocation>
        <location evidence="2">Cytoplasm</location>
    </subcellularLocation>
</comment>
<dbReference type="SUPFAM" id="SSF52922">
    <property type="entry name" value="TK C-terminal domain-like"/>
    <property type="match status" value="1"/>
</dbReference>
<evidence type="ECO:0000256" key="4">
    <source>
        <dbReference type="ARBA" id="ARBA00022490"/>
    </source>
</evidence>
<keyword evidence="6" id="KW-0560">Oxidoreductase</keyword>
<evidence type="ECO:0000256" key="8">
    <source>
        <dbReference type="SAM" id="MobiDB-lite"/>
    </source>
</evidence>
<sequence>MSTVAPPADQAADLLKKLSLEIPKPINKAAVYQYGAMDSNGQVPSFDRSFTPLLPSDALDPSVFYVPNGYQPYYYGGYGSEYTGYTNSESVDMTSGVYGENVYPLGYGYAAYPYSPATSPAPQHYQYLSYFPLTTSSGPFASSLPASTHSKIHTNKAANVKTLSAERNNFPSAGASKAAAMPKGTNGSAPVKPLNQSALNTTSGYLYGNSALAGYQDPRFSYDGYYFSDVQRSVSGSGVASSYSKANTVPATRNQYYRSNSHYTSLHQPASMTGYATQGYYDRMYPNKSYGLNGSTVRSGTGYVSSGYDSRANERGWVTVDNKYRSRGRGNSYFYGNENINGLNELNRGPRAKGMKSQKDNLEASLEEVKDQTGDESNVTTETEETVTCGIPDREDCNREDFSVEYKDAMFFIIKSYSEDDVHKSIKYNVWASTPNGNKKLDAAYQEAQQKPGVCPVFLFFSVNASGQFVGLAEMMGPVDFNKNIEYWQQDRWTGSFPLKWHIVKDVPNSLLKHITLENNENKPVTNSRDTQEVKLEQGLKIIKIFKEHNSKTCILDDFSFYEVRQKTILEKKAIQQRSQKQQVWEGKTNDELKETVTADLAKESGSETLPTSDLKVAETADSSNNDKPVGVIPNGSRQLSESSAHKTNLLQSQRYITSLQRNEREGVESALQVAIFYENQTAVVRREFEPQNHSNQGRRSDLEIASNLVATWKRKISMIRVGSDVAGISCWWVRRKRRAFALMAALLGRFCRKLVFPGSTHGARRVSTTACESETVKSLNLYSAINQALHIALETDPRSYVFGEDVGFGGVFRCTTGLADRFGKNRVFNTPLCEQGIVGFGIGLAAMGNRAIVEIQFADYIYPAFDQIVNEAAKFRYRSGNQFNCGGLTIRAPYGAVGHGGHYHSQSPEAFFCHVPGIKVVIPRSPREAKGLLLSCIRDPNPVVFFEPKWLYRQAVEEVPEHDYMIPLSEAEVIREGSDITLVGWGAQLTIMEQACLDAEKEGISCELIDLKTLLPWDKETVEASVKKTGRLLISHEAPVTGGFGAEISATILERCFLKLEAPVSRVCGLDTPFPLILDAIKSTVNY</sequence>
<gene>
    <name evidence="10" type="ORF">TAV2_LOCUS3354</name>
</gene>
<dbReference type="GO" id="GO:0007584">
    <property type="term" value="P:response to nutrient"/>
    <property type="evidence" value="ECO:0007669"/>
    <property type="project" value="TreeGrafter"/>
</dbReference>
<evidence type="ECO:0000256" key="7">
    <source>
        <dbReference type="ARBA" id="ARBA00051764"/>
    </source>
</evidence>
<dbReference type="PANTHER" id="PTHR42980:SF1">
    <property type="entry name" value="2-OXOISOVALERATE DEHYDROGENASE SUBUNIT BETA, MITOCHONDRIAL"/>
    <property type="match status" value="1"/>
</dbReference>
<evidence type="ECO:0000256" key="3">
    <source>
        <dbReference type="ARBA" id="ARBA00012277"/>
    </source>
</evidence>
<dbReference type="InterPro" id="IPR005475">
    <property type="entry name" value="Transketolase-like_Pyr-bd"/>
</dbReference>
<dbReference type="Proteomes" id="UP000836841">
    <property type="component" value="Chromosome 1"/>
</dbReference>
<proteinExistence type="predicted"/>
<dbReference type="SUPFAM" id="SSF52518">
    <property type="entry name" value="Thiamin diphosphate-binding fold (THDP-binding)"/>
    <property type="match status" value="1"/>
</dbReference>
<organism evidence="10 11">
    <name type="scientific">Thlaspi arvense</name>
    <name type="common">Field penny-cress</name>
    <dbReference type="NCBI Taxonomy" id="13288"/>
    <lineage>
        <taxon>Eukaryota</taxon>
        <taxon>Viridiplantae</taxon>
        <taxon>Streptophyta</taxon>
        <taxon>Embryophyta</taxon>
        <taxon>Tracheophyta</taxon>
        <taxon>Spermatophyta</taxon>
        <taxon>Magnoliopsida</taxon>
        <taxon>eudicotyledons</taxon>
        <taxon>Gunneridae</taxon>
        <taxon>Pentapetalae</taxon>
        <taxon>rosids</taxon>
        <taxon>malvids</taxon>
        <taxon>Brassicales</taxon>
        <taxon>Brassicaceae</taxon>
        <taxon>Thlaspideae</taxon>
        <taxon>Thlaspi</taxon>
    </lineage>
</organism>
<dbReference type="CDD" id="cd21134">
    <property type="entry name" value="YTH"/>
    <property type="match status" value="1"/>
</dbReference>
<dbReference type="EMBL" id="OU466857">
    <property type="protein sequence ID" value="CAH2033463.1"/>
    <property type="molecule type" value="Genomic_DNA"/>
</dbReference>
<dbReference type="Pfam" id="PF04146">
    <property type="entry name" value="YTH"/>
    <property type="match status" value="1"/>
</dbReference>
<evidence type="ECO:0000256" key="6">
    <source>
        <dbReference type="ARBA" id="ARBA00023002"/>
    </source>
</evidence>
<dbReference type="Pfam" id="PF02779">
    <property type="entry name" value="Transket_pyr"/>
    <property type="match status" value="1"/>
</dbReference>
<dbReference type="Gene3D" id="3.40.50.970">
    <property type="match status" value="1"/>
</dbReference>
<evidence type="ECO:0000256" key="1">
    <source>
        <dbReference type="ARBA" id="ARBA00001964"/>
    </source>
</evidence>
<comment type="cofactor">
    <cofactor evidence="1">
        <name>thiamine diphosphate</name>
        <dbReference type="ChEBI" id="CHEBI:58937"/>
    </cofactor>
</comment>
<dbReference type="Gene3D" id="3.40.50.920">
    <property type="match status" value="1"/>
</dbReference>
<name>A0AAU9R8P5_THLAR</name>
<feature type="region of interest" description="Disordered" evidence="8">
    <location>
        <begin position="599"/>
        <end position="646"/>
    </location>
</feature>
<reference evidence="10 11" key="1">
    <citation type="submission" date="2022-03" db="EMBL/GenBank/DDBJ databases">
        <authorList>
            <person name="Nunn A."/>
            <person name="Chopra R."/>
            <person name="Nunn A."/>
            <person name="Contreras Garrido A."/>
        </authorList>
    </citation>
    <scope>NUCLEOTIDE SEQUENCE [LARGE SCALE GENOMIC DNA]</scope>
</reference>
<keyword evidence="11" id="KW-1185">Reference proteome</keyword>
<feature type="domain" description="YTH" evidence="9">
    <location>
        <begin position="409"/>
        <end position="546"/>
    </location>
</feature>
<keyword evidence="4" id="KW-0963">Cytoplasm</keyword>
<dbReference type="Gene3D" id="3.10.590.10">
    <property type="entry name" value="ph1033 like domains"/>
    <property type="match status" value="1"/>
</dbReference>
<dbReference type="PROSITE" id="PS50882">
    <property type="entry name" value="YTH"/>
    <property type="match status" value="1"/>
</dbReference>
<evidence type="ECO:0000256" key="5">
    <source>
        <dbReference type="ARBA" id="ARBA00022884"/>
    </source>
</evidence>
<dbReference type="EC" id="1.2.4.4" evidence="3"/>
<dbReference type="PANTHER" id="PTHR42980">
    <property type="entry name" value="2-OXOISOVALERATE DEHYDROGENASE SUBUNIT BETA-RELATED"/>
    <property type="match status" value="1"/>
</dbReference>
<comment type="catalytic activity">
    <reaction evidence="7">
        <text>N(6)-[(R)-lipoyl]-L-lysyl-[protein] + 3-methyl-2-oxobutanoate + H(+) = N(6)-[(R)-S(8)-2-methylpropanoyldihydrolipoyl]-L-lysyl-[protein] + CO2</text>
        <dbReference type="Rhea" id="RHEA:13457"/>
        <dbReference type="Rhea" id="RHEA-COMP:10474"/>
        <dbReference type="Rhea" id="RHEA-COMP:10497"/>
        <dbReference type="ChEBI" id="CHEBI:11851"/>
        <dbReference type="ChEBI" id="CHEBI:15378"/>
        <dbReference type="ChEBI" id="CHEBI:16526"/>
        <dbReference type="ChEBI" id="CHEBI:83099"/>
        <dbReference type="ChEBI" id="CHEBI:83142"/>
        <dbReference type="EC" id="1.2.4.4"/>
    </reaction>
    <physiologicalReaction direction="left-to-right" evidence="7">
        <dbReference type="Rhea" id="RHEA:13458"/>
    </physiologicalReaction>
</comment>
<dbReference type="Pfam" id="PF02780">
    <property type="entry name" value="Transketolase_C"/>
    <property type="match status" value="1"/>
</dbReference>
<dbReference type="InterPro" id="IPR033248">
    <property type="entry name" value="Transketolase_C"/>
</dbReference>
<keyword evidence="5" id="KW-0694">RNA-binding</keyword>
<dbReference type="GO" id="GO:0003863">
    <property type="term" value="F:branched-chain 2-oxo acid dehydrogenase activity"/>
    <property type="evidence" value="ECO:0007669"/>
    <property type="project" value="UniProtKB-EC"/>
</dbReference>
<feature type="compositionally biased region" description="Polar residues" evidence="8">
    <location>
        <begin position="636"/>
        <end position="646"/>
    </location>
</feature>
<dbReference type="CDD" id="cd07036">
    <property type="entry name" value="TPP_PYR_E1-PDHc-beta_like"/>
    <property type="match status" value="1"/>
</dbReference>
<dbReference type="InterPro" id="IPR009014">
    <property type="entry name" value="Transketo_C/PFOR_II"/>
</dbReference>
<accession>A0AAU9R8P5</accession>